<dbReference type="SUPFAM" id="SSF50447">
    <property type="entry name" value="Translation proteins"/>
    <property type="match status" value="1"/>
</dbReference>
<feature type="region of interest" description="Disordered" evidence="3">
    <location>
        <begin position="513"/>
        <end position="563"/>
    </location>
</feature>
<evidence type="ECO:0000313" key="5">
    <source>
        <dbReference type="EMBL" id="KAG8516396.1"/>
    </source>
</evidence>
<feature type="region of interest" description="Disordered" evidence="3">
    <location>
        <begin position="601"/>
        <end position="670"/>
    </location>
</feature>
<keyword evidence="5" id="KW-0251">Elongation factor</keyword>
<dbReference type="GO" id="GO:0005525">
    <property type="term" value="F:GTP binding"/>
    <property type="evidence" value="ECO:0007669"/>
    <property type="project" value="UniProtKB-KW"/>
</dbReference>
<organism evidence="5 6">
    <name type="scientific">Galemys pyrenaicus</name>
    <name type="common">Iberian desman</name>
    <name type="synonym">Pyrenean desman</name>
    <dbReference type="NCBI Taxonomy" id="202257"/>
    <lineage>
        <taxon>Eukaryota</taxon>
        <taxon>Metazoa</taxon>
        <taxon>Chordata</taxon>
        <taxon>Craniata</taxon>
        <taxon>Vertebrata</taxon>
        <taxon>Euteleostomi</taxon>
        <taxon>Mammalia</taxon>
        <taxon>Eutheria</taxon>
        <taxon>Laurasiatheria</taxon>
        <taxon>Eulipotyphla</taxon>
        <taxon>Talpidae</taxon>
        <taxon>Galemys</taxon>
    </lineage>
</organism>
<dbReference type="Pfam" id="PF00679">
    <property type="entry name" value="EFG_C"/>
    <property type="match status" value="1"/>
</dbReference>
<dbReference type="CDD" id="cd16268">
    <property type="entry name" value="EF2_II"/>
    <property type="match status" value="1"/>
</dbReference>
<dbReference type="SUPFAM" id="SSF52540">
    <property type="entry name" value="P-loop containing nucleoside triphosphate hydrolases"/>
    <property type="match status" value="1"/>
</dbReference>
<evidence type="ECO:0000259" key="4">
    <source>
        <dbReference type="PROSITE" id="PS51722"/>
    </source>
</evidence>
<dbReference type="Proteomes" id="UP000700334">
    <property type="component" value="Unassembled WGS sequence"/>
</dbReference>
<name>A0A8J6DQ03_GALPY</name>
<dbReference type="Gene3D" id="3.30.70.240">
    <property type="match status" value="1"/>
</dbReference>
<dbReference type="Gene3D" id="3.30.70.870">
    <property type="entry name" value="Elongation Factor G (Translational Gtpase), domain 3"/>
    <property type="match status" value="1"/>
</dbReference>
<dbReference type="InterPro" id="IPR014721">
    <property type="entry name" value="Ribsml_uS5_D2-typ_fold_subgr"/>
</dbReference>
<dbReference type="PRINTS" id="PR00315">
    <property type="entry name" value="ELONGATNFCT"/>
</dbReference>
<dbReference type="CDD" id="cd01681">
    <property type="entry name" value="aeEF2_snRNP_like_IV"/>
    <property type="match status" value="1"/>
</dbReference>
<dbReference type="GO" id="GO:0003924">
    <property type="term" value="F:GTPase activity"/>
    <property type="evidence" value="ECO:0007669"/>
    <property type="project" value="InterPro"/>
</dbReference>
<evidence type="ECO:0000256" key="2">
    <source>
        <dbReference type="ARBA" id="ARBA00023134"/>
    </source>
</evidence>
<dbReference type="InterPro" id="IPR041095">
    <property type="entry name" value="EFG_II"/>
</dbReference>
<dbReference type="Pfam" id="PF25118">
    <property type="entry name" value="EFL1"/>
    <property type="match status" value="1"/>
</dbReference>
<dbReference type="InterPro" id="IPR020568">
    <property type="entry name" value="Ribosomal_Su5_D2-typ_SF"/>
</dbReference>
<dbReference type="PANTHER" id="PTHR42908">
    <property type="entry name" value="TRANSLATION ELONGATION FACTOR-RELATED"/>
    <property type="match status" value="1"/>
</dbReference>
<dbReference type="Gene3D" id="3.90.1430.10">
    <property type="entry name" value="Yeast translation eEF2 (G' domain)"/>
    <property type="match status" value="1"/>
</dbReference>
<feature type="region of interest" description="Disordered" evidence="3">
    <location>
        <begin position="367"/>
        <end position="389"/>
    </location>
</feature>
<dbReference type="CDD" id="cd01885">
    <property type="entry name" value="EF2"/>
    <property type="match status" value="1"/>
</dbReference>
<evidence type="ECO:0000256" key="3">
    <source>
        <dbReference type="SAM" id="MobiDB-lite"/>
    </source>
</evidence>
<keyword evidence="6" id="KW-1185">Reference proteome</keyword>
<dbReference type="FunFam" id="3.30.70.870:FF:000002">
    <property type="entry name" value="Translation elongation factor 2"/>
    <property type="match status" value="1"/>
</dbReference>
<feature type="domain" description="Tr-type G" evidence="4">
    <location>
        <begin position="17"/>
        <end position="325"/>
    </location>
</feature>
<dbReference type="Gene3D" id="3.40.50.300">
    <property type="entry name" value="P-loop containing nucleotide triphosphate hydrolases"/>
    <property type="match status" value="1"/>
</dbReference>
<dbReference type="SUPFAM" id="SSF54980">
    <property type="entry name" value="EF-G C-terminal domain-like"/>
    <property type="match status" value="2"/>
</dbReference>
<dbReference type="InterPro" id="IPR056752">
    <property type="entry name" value="EFL1"/>
</dbReference>
<dbReference type="EMBL" id="JAGFMF010011680">
    <property type="protein sequence ID" value="KAG8516396.1"/>
    <property type="molecule type" value="Genomic_DNA"/>
</dbReference>
<keyword evidence="2" id="KW-0342">GTP-binding</keyword>
<dbReference type="InterPro" id="IPR009000">
    <property type="entry name" value="Transl_B-barrel_sf"/>
</dbReference>
<dbReference type="OrthoDB" id="364892at2759"/>
<dbReference type="GO" id="GO:0042256">
    <property type="term" value="P:cytosolic ribosome assembly"/>
    <property type="evidence" value="ECO:0007669"/>
    <property type="project" value="TreeGrafter"/>
</dbReference>
<feature type="region of interest" description="Disordered" evidence="3">
    <location>
        <begin position="1067"/>
        <end position="1093"/>
    </location>
</feature>
<evidence type="ECO:0000313" key="6">
    <source>
        <dbReference type="Proteomes" id="UP000700334"/>
    </source>
</evidence>
<reference evidence="5" key="1">
    <citation type="journal article" date="2021" name="Evol. Appl.">
        <title>The genome of the Pyrenean desman and the effects of bottlenecks and inbreeding on the genomic landscape of an endangered species.</title>
        <authorList>
            <person name="Escoda L."/>
            <person name="Castresana J."/>
        </authorList>
    </citation>
    <scope>NUCLEOTIDE SEQUENCE</scope>
    <source>
        <strain evidence="5">IBE-C5619</strain>
    </source>
</reference>
<comment type="caution">
    <text evidence="5">The sequence shown here is derived from an EMBL/GenBank/DDBJ whole genome shotgun (WGS) entry which is preliminary data.</text>
</comment>
<protein>
    <submittedName>
        <fullName evidence="5">Elongation factor-like GTPase 1</fullName>
    </submittedName>
</protein>
<dbReference type="CDD" id="cd04096">
    <property type="entry name" value="eEF2_snRNP_like_C"/>
    <property type="match status" value="1"/>
</dbReference>
<dbReference type="GO" id="GO:0003746">
    <property type="term" value="F:translation elongation factor activity"/>
    <property type="evidence" value="ECO:0007669"/>
    <property type="project" value="UniProtKB-KW"/>
</dbReference>
<dbReference type="GO" id="GO:0043022">
    <property type="term" value="F:ribosome binding"/>
    <property type="evidence" value="ECO:0007669"/>
    <property type="project" value="TreeGrafter"/>
</dbReference>
<proteinExistence type="predicted"/>
<dbReference type="InterPro" id="IPR000640">
    <property type="entry name" value="EFG_V-like"/>
</dbReference>
<dbReference type="GO" id="GO:1990904">
    <property type="term" value="C:ribonucleoprotein complex"/>
    <property type="evidence" value="ECO:0007669"/>
    <property type="project" value="TreeGrafter"/>
</dbReference>
<dbReference type="PROSITE" id="PS51722">
    <property type="entry name" value="G_TR_2"/>
    <property type="match status" value="1"/>
</dbReference>
<gene>
    <name evidence="5" type="ORF">J0S82_016130</name>
</gene>
<feature type="compositionally biased region" description="Basic and acidic residues" evidence="3">
    <location>
        <begin position="523"/>
        <end position="532"/>
    </location>
</feature>
<sequence>MVRGGLERTVRLQRNPANIRNICILAHVDHGKTTLADCLISSNGIISSRLAGKPGRPTTLGVIPLVCTSPVAMAGRLLAVRRLVGQWRLLPQLRYMDSREDEQSRGITMKSSAISLHYAHGPEEYLINLIDSPGHVDFSSEVSTAVRLCDGCILVVDAVEGVCPQVRLGGVGPALLQVGRPALVHGQLTQAVLRQAWLENIRPVLVINKMDRLVTELKFTPQEAYSHLKNILEQVNALTGTLFTSKVLEERAERVPGAQGQPQPEPEPGPRLYDWSAGLEHEDDSHLYFAPERGNVVFASAVDGWGFGIEHFAAIYSQRMGVRKEVLLKTLWGDYCVNAKAKRIVKADQPPGSSSDSHVRMAAEYPERRQAETRCGGGQGPHTAPPQAKGKKPLFVQLILENLWSLYDAVLTRDKDKVDRIVAALGLKLGAREARHSDPRVQLGAICSQWLPVSRAVLKGSSLGHGDPTCPETAVPRGGAGGRGQRVWTAAGACPDRRALPWCWPLTTVRSDGVPAAAQSPGHDAREGREADLLGPPGLRRTPAGIPGSESGPPASPDCSGASAEVSASPAAFLSCGGEDAAPVIIFVSKMFAVDAKALPQSRPRPLTPEEIAERRERARRRHAEKLASAQGPAPPGPPEDLAVPEANPEGEELKGEESRAPGPPAEDGDGQEVFVAFARVFSGVARRGQPVFVLGPKYSPAEFLQRVPAGFSAAPDELPPVPHLARGTLENLYLLMGRELEELDEVPPGNVLGIGGLQDLVLKSATLCSQPSCPPFVPLGFEATPIVRVAVEPKHPSEMPQLVRGMRLLNQADPCVQVLIQETGEHVLVTAGEVHLQRCLDDLTERFAKIQVSVSEPVIPFRETITRPPTVDMVNEEIGRQQKVAVIHQARADQSKVPEGAHIDPDGLVTLTTPSKLATLSVRALPLPEAATRLLEESSHVIRALGRLAASPGEGPRAGAVSPKTREQAQALRTKLEQLLTGRKWGDAVAHIWSFGPRRCGPNILVGRCGGPQGSVWTGLAGGSWDVGNSLVSGFQLATLSGPLCEEPLMGVCFVLEQCDLGPLAEPAAGEERDPGPCEQEAGTPRGEPPLSDCYGPLSGQLIATMKDACRCALQAKPQRLMAAMYTCDIVATSDVLGRVYAVLAKREGRVLHEEMKEGTDMFIIKATLPVAESFGFADEIRKKTSGLASPQLVFSHWEVAGRCACPASPASAPWEGLVGRELRVRGAQVIPSDPFWVPTTAEEYLHFGEKADSESQARKYVDAVRRRKGLPVREKLVEHAEKQRTLGRNK</sequence>
<keyword evidence="5" id="KW-0648">Protein biosynthesis</keyword>
<dbReference type="SMART" id="SM00838">
    <property type="entry name" value="EFG_C"/>
    <property type="match status" value="1"/>
</dbReference>
<dbReference type="InterPro" id="IPR027417">
    <property type="entry name" value="P-loop_NTPase"/>
</dbReference>
<dbReference type="PANTHER" id="PTHR42908:SF3">
    <property type="entry name" value="ELONGATION FACTOR-LIKE GTPASE 1"/>
    <property type="match status" value="1"/>
</dbReference>
<dbReference type="Pfam" id="PF14492">
    <property type="entry name" value="EFG_III"/>
    <property type="match status" value="1"/>
</dbReference>
<dbReference type="Pfam" id="PF00009">
    <property type="entry name" value="GTP_EFTU"/>
    <property type="match status" value="1"/>
</dbReference>
<dbReference type="InterPro" id="IPR000795">
    <property type="entry name" value="T_Tr_GTP-bd_dom"/>
</dbReference>
<dbReference type="GO" id="GO:0005829">
    <property type="term" value="C:cytosol"/>
    <property type="evidence" value="ECO:0007669"/>
    <property type="project" value="TreeGrafter"/>
</dbReference>
<evidence type="ECO:0000256" key="1">
    <source>
        <dbReference type="ARBA" id="ARBA00022741"/>
    </source>
</evidence>
<dbReference type="Gene3D" id="2.40.30.10">
    <property type="entry name" value="Translation factors"/>
    <property type="match status" value="1"/>
</dbReference>
<dbReference type="Gene3D" id="3.30.230.10">
    <property type="match status" value="1"/>
</dbReference>
<feature type="region of interest" description="Disordered" evidence="3">
    <location>
        <begin position="462"/>
        <end position="484"/>
    </location>
</feature>
<dbReference type="CDD" id="cd16261">
    <property type="entry name" value="EF2_snRNP_III"/>
    <property type="match status" value="1"/>
</dbReference>
<accession>A0A8J6DQ03</accession>
<dbReference type="InterPro" id="IPR035647">
    <property type="entry name" value="EFG_III/V"/>
</dbReference>
<dbReference type="SUPFAM" id="SSF54211">
    <property type="entry name" value="Ribosomal protein S5 domain 2-like"/>
    <property type="match status" value="1"/>
</dbReference>
<keyword evidence="1" id="KW-0547">Nucleotide-binding</keyword>